<evidence type="ECO:0000313" key="2">
    <source>
        <dbReference type="EMBL" id="ADC62610.1"/>
    </source>
</evidence>
<dbReference type="KEGG" id="alv:Alvin_1678"/>
<accession>D3RTV1</accession>
<dbReference type="HOGENOM" id="CLU_151885_0_0_6"/>
<dbReference type="AlphaFoldDB" id="D3RTV1"/>
<dbReference type="STRING" id="572477.Alvin_1678"/>
<evidence type="ECO:0008006" key="4">
    <source>
        <dbReference type="Google" id="ProtNLM"/>
    </source>
</evidence>
<dbReference type="eggNOG" id="ENOG50337FG">
    <property type="taxonomic scope" value="Bacteria"/>
</dbReference>
<reference evidence="2 3" key="1">
    <citation type="journal article" date="2011" name="Stand. Genomic Sci.">
        <title>Complete genome sequence of Allochromatium vinosum DSM 180(T).</title>
        <authorList>
            <person name="Weissgerber T."/>
            <person name="Zigann R."/>
            <person name="Bruce D."/>
            <person name="Chang Y.J."/>
            <person name="Detter J.C."/>
            <person name="Han C."/>
            <person name="Hauser L."/>
            <person name="Jeffries C.D."/>
            <person name="Land M."/>
            <person name="Munk A.C."/>
            <person name="Tapia R."/>
            <person name="Dahl C."/>
        </authorList>
    </citation>
    <scope>NUCLEOTIDE SEQUENCE [LARGE SCALE GENOMIC DNA]</scope>
    <source>
        <strain evidence="3">ATCC 17899 / DSM 180 / NBRC 103801 / NCIMB 10441 / D</strain>
    </source>
</reference>
<gene>
    <name evidence="2" type="ordered locus">Alvin_1678</name>
</gene>
<sequence>MSHYNYQPFPGAGQYAGGQTPGGYPGPGQSQGQGQGMGAAQPGMPPAYPYAHPAYYQQQQQPNRSLFSLPNDRFLKGLMIGAAVTYLVTNEQVQRTAIKGLVKTWSLLQGGIEEVKERFGDAAAELHHSQQSKDG</sequence>
<name>D3RTV1_ALLVD</name>
<evidence type="ECO:0000313" key="3">
    <source>
        <dbReference type="Proteomes" id="UP000001441"/>
    </source>
</evidence>
<dbReference type="Proteomes" id="UP000001441">
    <property type="component" value="Chromosome"/>
</dbReference>
<protein>
    <recommendedName>
        <fullName evidence="4">YtxH domain-containing protein</fullName>
    </recommendedName>
</protein>
<evidence type="ECO:0000256" key="1">
    <source>
        <dbReference type="SAM" id="MobiDB-lite"/>
    </source>
</evidence>
<dbReference type="EMBL" id="CP001896">
    <property type="protein sequence ID" value="ADC62610.1"/>
    <property type="molecule type" value="Genomic_DNA"/>
</dbReference>
<proteinExistence type="predicted"/>
<feature type="compositionally biased region" description="Gly residues" evidence="1">
    <location>
        <begin position="14"/>
        <end position="37"/>
    </location>
</feature>
<feature type="region of interest" description="Disordered" evidence="1">
    <location>
        <begin position="12"/>
        <end position="53"/>
    </location>
</feature>
<keyword evidence="3" id="KW-1185">Reference proteome</keyword>
<organism evidence="2 3">
    <name type="scientific">Allochromatium vinosum (strain ATCC 17899 / DSM 180 / NBRC 103801 / NCIMB 10441 / D)</name>
    <name type="common">Chromatium vinosum</name>
    <dbReference type="NCBI Taxonomy" id="572477"/>
    <lineage>
        <taxon>Bacteria</taxon>
        <taxon>Pseudomonadati</taxon>
        <taxon>Pseudomonadota</taxon>
        <taxon>Gammaproteobacteria</taxon>
        <taxon>Chromatiales</taxon>
        <taxon>Chromatiaceae</taxon>
        <taxon>Allochromatium</taxon>
    </lineage>
</organism>
<dbReference type="RefSeq" id="WP_012970884.1">
    <property type="nucleotide sequence ID" value="NC_013851.1"/>
</dbReference>
<dbReference type="OrthoDB" id="5772916at2"/>